<feature type="chain" id="PRO_5043337726" evidence="2">
    <location>
        <begin position="27"/>
        <end position="86"/>
    </location>
</feature>
<keyword evidence="1" id="KW-0472">Membrane</keyword>
<organism evidence="3 4">
    <name type="scientific">Calicophoron daubneyi</name>
    <name type="common">Rumen fluke</name>
    <name type="synonym">Paramphistomum daubneyi</name>
    <dbReference type="NCBI Taxonomy" id="300641"/>
    <lineage>
        <taxon>Eukaryota</taxon>
        <taxon>Metazoa</taxon>
        <taxon>Spiralia</taxon>
        <taxon>Lophotrochozoa</taxon>
        <taxon>Platyhelminthes</taxon>
        <taxon>Trematoda</taxon>
        <taxon>Digenea</taxon>
        <taxon>Plagiorchiida</taxon>
        <taxon>Pronocephalata</taxon>
        <taxon>Paramphistomoidea</taxon>
        <taxon>Paramphistomidae</taxon>
        <taxon>Calicophoron</taxon>
    </lineage>
</organism>
<accession>A0AAV2T971</accession>
<evidence type="ECO:0000313" key="3">
    <source>
        <dbReference type="EMBL" id="CAL5133416.1"/>
    </source>
</evidence>
<evidence type="ECO:0000313" key="4">
    <source>
        <dbReference type="Proteomes" id="UP001497525"/>
    </source>
</evidence>
<keyword evidence="1" id="KW-1133">Transmembrane helix</keyword>
<keyword evidence="2" id="KW-0732">Signal</keyword>
<feature type="transmembrane region" description="Helical" evidence="1">
    <location>
        <begin position="50"/>
        <end position="73"/>
    </location>
</feature>
<evidence type="ECO:0000256" key="2">
    <source>
        <dbReference type="SAM" id="SignalP"/>
    </source>
</evidence>
<name>A0AAV2T971_CALDB</name>
<dbReference type="EMBL" id="CAXLJL010000156">
    <property type="protein sequence ID" value="CAL5133416.1"/>
    <property type="molecule type" value="Genomic_DNA"/>
</dbReference>
<sequence>MHELPWHVNVLHFIAVLSWICYIVLASHTSAAEGTNATAAVSKSDSGTRVVAIVTASSLAGIVLVVSLAVGLAKVLKSAGRSGQSE</sequence>
<reference evidence="3" key="1">
    <citation type="submission" date="2024-06" db="EMBL/GenBank/DDBJ databases">
        <authorList>
            <person name="Liu X."/>
            <person name="Lenzi L."/>
            <person name="Haldenby T S."/>
            <person name="Uol C."/>
        </authorList>
    </citation>
    <scope>NUCLEOTIDE SEQUENCE</scope>
</reference>
<proteinExistence type="predicted"/>
<evidence type="ECO:0000256" key="1">
    <source>
        <dbReference type="SAM" id="Phobius"/>
    </source>
</evidence>
<feature type="signal peptide" evidence="2">
    <location>
        <begin position="1"/>
        <end position="26"/>
    </location>
</feature>
<dbReference type="AlphaFoldDB" id="A0AAV2T971"/>
<comment type="caution">
    <text evidence="3">The sequence shown here is derived from an EMBL/GenBank/DDBJ whole genome shotgun (WGS) entry which is preliminary data.</text>
</comment>
<gene>
    <name evidence="3" type="ORF">CDAUBV1_LOCUS6658</name>
</gene>
<protein>
    <submittedName>
        <fullName evidence="3">Uncharacterized protein</fullName>
    </submittedName>
</protein>
<keyword evidence="1" id="KW-0812">Transmembrane</keyword>
<dbReference type="Proteomes" id="UP001497525">
    <property type="component" value="Unassembled WGS sequence"/>
</dbReference>